<accession>A0A3P7Y935</accession>
<keyword evidence="2" id="KW-1185">Reference proteome</keyword>
<gene>
    <name evidence="1" type="ORF">SMTD_LOCUS2114</name>
</gene>
<proteinExistence type="predicted"/>
<dbReference type="EMBL" id="UZAL01002713">
    <property type="protein sequence ID" value="VDO84380.1"/>
    <property type="molecule type" value="Genomic_DNA"/>
</dbReference>
<dbReference type="AlphaFoldDB" id="A0A3P7Y935"/>
<reference evidence="1 2" key="1">
    <citation type="submission" date="2018-11" db="EMBL/GenBank/DDBJ databases">
        <authorList>
            <consortium name="Pathogen Informatics"/>
        </authorList>
    </citation>
    <scope>NUCLEOTIDE SEQUENCE [LARGE SCALE GENOMIC DNA]</scope>
    <source>
        <strain>Denwood</strain>
        <strain evidence="2">Zambia</strain>
    </source>
</reference>
<sequence length="39" mass="4739">MYITSKINQINSRIHFCSEENYIITFLKITHTILKFTLY</sequence>
<evidence type="ECO:0000313" key="2">
    <source>
        <dbReference type="Proteomes" id="UP000269396"/>
    </source>
</evidence>
<dbReference type="Proteomes" id="UP000269396">
    <property type="component" value="Unassembled WGS sequence"/>
</dbReference>
<organism evidence="1 2">
    <name type="scientific">Schistosoma mattheei</name>
    <dbReference type="NCBI Taxonomy" id="31246"/>
    <lineage>
        <taxon>Eukaryota</taxon>
        <taxon>Metazoa</taxon>
        <taxon>Spiralia</taxon>
        <taxon>Lophotrochozoa</taxon>
        <taxon>Platyhelminthes</taxon>
        <taxon>Trematoda</taxon>
        <taxon>Digenea</taxon>
        <taxon>Strigeidida</taxon>
        <taxon>Schistosomatoidea</taxon>
        <taxon>Schistosomatidae</taxon>
        <taxon>Schistosoma</taxon>
    </lineage>
</organism>
<evidence type="ECO:0000313" key="1">
    <source>
        <dbReference type="EMBL" id="VDO84380.1"/>
    </source>
</evidence>
<protein>
    <submittedName>
        <fullName evidence="1">Uncharacterized protein</fullName>
    </submittedName>
</protein>
<name>A0A3P7Y935_9TREM</name>